<evidence type="ECO:0000313" key="1">
    <source>
        <dbReference type="EMBL" id="OIT28638.1"/>
    </source>
</evidence>
<dbReference type="AlphaFoldDB" id="A0A314KH95"/>
<protein>
    <submittedName>
        <fullName evidence="1">Uncharacterized protein</fullName>
    </submittedName>
</protein>
<organism evidence="1 2">
    <name type="scientific">Nicotiana attenuata</name>
    <name type="common">Coyote tobacco</name>
    <dbReference type="NCBI Taxonomy" id="49451"/>
    <lineage>
        <taxon>Eukaryota</taxon>
        <taxon>Viridiplantae</taxon>
        <taxon>Streptophyta</taxon>
        <taxon>Embryophyta</taxon>
        <taxon>Tracheophyta</taxon>
        <taxon>Spermatophyta</taxon>
        <taxon>Magnoliopsida</taxon>
        <taxon>eudicotyledons</taxon>
        <taxon>Gunneridae</taxon>
        <taxon>Pentapetalae</taxon>
        <taxon>asterids</taxon>
        <taxon>lamiids</taxon>
        <taxon>Solanales</taxon>
        <taxon>Solanaceae</taxon>
        <taxon>Nicotianoideae</taxon>
        <taxon>Nicotianeae</taxon>
        <taxon>Nicotiana</taxon>
    </lineage>
</organism>
<sequence>NIRSVKTQQAFQRVINMQREHDFFIVSLMEPFQKTRHIQKYRRRLGMDAEISNVNRKIWLFFDAAVEWDLLMDTEQ</sequence>
<dbReference type="Gramene" id="OIT28638">
    <property type="protein sequence ID" value="OIT28638"/>
    <property type="gene ID" value="A4A49_64033"/>
</dbReference>
<proteinExistence type="predicted"/>
<feature type="non-terminal residue" evidence="1">
    <location>
        <position position="1"/>
    </location>
</feature>
<dbReference type="EMBL" id="MJEQ01001997">
    <property type="protein sequence ID" value="OIT28638.1"/>
    <property type="molecule type" value="Genomic_DNA"/>
</dbReference>
<comment type="caution">
    <text evidence="1">The sequence shown here is derived from an EMBL/GenBank/DDBJ whole genome shotgun (WGS) entry which is preliminary data.</text>
</comment>
<feature type="non-terminal residue" evidence="1">
    <location>
        <position position="76"/>
    </location>
</feature>
<keyword evidence="2" id="KW-1185">Reference proteome</keyword>
<gene>
    <name evidence="1" type="ORF">A4A49_64033</name>
</gene>
<accession>A0A314KH95</accession>
<name>A0A314KH95_NICAT</name>
<dbReference type="STRING" id="49451.A0A314KH95"/>
<dbReference type="Proteomes" id="UP000187609">
    <property type="component" value="Unassembled WGS sequence"/>
</dbReference>
<reference evidence="1" key="1">
    <citation type="submission" date="2016-11" db="EMBL/GenBank/DDBJ databases">
        <title>The genome of Nicotiana attenuata.</title>
        <authorList>
            <person name="Xu S."/>
            <person name="Brockmoeller T."/>
            <person name="Gaquerel E."/>
            <person name="Navarro A."/>
            <person name="Kuhl H."/>
            <person name="Gase K."/>
            <person name="Ling Z."/>
            <person name="Zhou W."/>
            <person name="Kreitzer C."/>
            <person name="Stanke M."/>
            <person name="Tang H."/>
            <person name="Lyons E."/>
            <person name="Pandey P."/>
            <person name="Pandey S.P."/>
            <person name="Timmermann B."/>
            <person name="Baldwin I.T."/>
        </authorList>
    </citation>
    <scope>NUCLEOTIDE SEQUENCE [LARGE SCALE GENOMIC DNA]</scope>
    <source>
        <strain evidence="1">UT</strain>
    </source>
</reference>
<evidence type="ECO:0000313" key="2">
    <source>
        <dbReference type="Proteomes" id="UP000187609"/>
    </source>
</evidence>